<sequence>MEYLAIPIDSSSRSHNFVEVGVKVREAIHGTPDRVSELNFLSPPMERHFLFPKRNLVSSGWAMSLHQTKLEACEWNLLPYDGTGNWLGVYESYFNGYWEKDRLSHGFGVDTFNNADGRRQKKHTSVTNITAIIAVTMLVILVLGPVTNMEAMTIFLTTTQMESTLRIASTGMR</sequence>
<dbReference type="EMBL" id="BJWL01000015">
    <property type="protein sequence ID" value="GFZ02320.1"/>
    <property type="molecule type" value="Genomic_DNA"/>
</dbReference>
<evidence type="ECO:0000313" key="2">
    <source>
        <dbReference type="EMBL" id="GFZ02320.1"/>
    </source>
</evidence>
<accession>A0A7J0FVW5</accession>
<evidence type="ECO:0000313" key="3">
    <source>
        <dbReference type="Proteomes" id="UP000585474"/>
    </source>
</evidence>
<dbReference type="AlphaFoldDB" id="A0A7J0FVW5"/>
<dbReference type="Proteomes" id="UP000585474">
    <property type="component" value="Unassembled WGS sequence"/>
</dbReference>
<protein>
    <submittedName>
        <fullName evidence="2">Uncharacterized protein</fullName>
    </submittedName>
</protein>
<gene>
    <name evidence="2" type="ORF">Acr_15g0009280</name>
</gene>
<keyword evidence="1" id="KW-0812">Transmembrane</keyword>
<name>A0A7J0FVW5_9ERIC</name>
<proteinExistence type="predicted"/>
<keyword evidence="3" id="KW-1185">Reference proteome</keyword>
<evidence type="ECO:0000256" key="1">
    <source>
        <dbReference type="SAM" id="Phobius"/>
    </source>
</evidence>
<feature type="transmembrane region" description="Helical" evidence="1">
    <location>
        <begin position="126"/>
        <end position="146"/>
    </location>
</feature>
<keyword evidence="1" id="KW-1133">Transmembrane helix</keyword>
<keyword evidence="1" id="KW-0472">Membrane</keyword>
<organism evidence="2 3">
    <name type="scientific">Actinidia rufa</name>
    <dbReference type="NCBI Taxonomy" id="165716"/>
    <lineage>
        <taxon>Eukaryota</taxon>
        <taxon>Viridiplantae</taxon>
        <taxon>Streptophyta</taxon>
        <taxon>Embryophyta</taxon>
        <taxon>Tracheophyta</taxon>
        <taxon>Spermatophyta</taxon>
        <taxon>Magnoliopsida</taxon>
        <taxon>eudicotyledons</taxon>
        <taxon>Gunneridae</taxon>
        <taxon>Pentapetalae</taxon>
        <taxon>asterids</taxon>
        <taxon>Ericales</taxon>
        <taxon>Actinidiaceae</taxon>
        <taxon>Actinidia</taxon>
    </lineage>
</organism>
<reference evidence="2 3" key="1">
    <citation type="submission" date="2019-07" db="EMBL/GenBank/DDBJ databases">
        <title>De Novo Assembly of kiwifruit Actinidia rufa.</title>
        <authorList>
            <person name="Sugita-Konishi S."/>
            <person name="Sato K."/>
            <person name="Mori E."/>
            <person name="Abe Y."/>
            <person name="Kisaki G."/>
            <person name="Hamano K."/>
            <person name="Suezawa K."/>
            <person name="Otani M."/>
            <person name="Fukuda T."/>
            <person name="Manabe T."/>
            <person name="Gomi K."/>
            <person name="Tabuchi M."/>
            <person name="Akimitsu K."/>
            <person name="Kataoka I."/>
        </authorList>
    </citation>
    <scope>NUCLEOTIDE SEQUENCE [LARGE SCALE GENOMIC DNA]</scope>
    <source>
        <strain evidence="3">cv. Fuchu</strain>
    </source>
</reference>
<comment type="caution">
    <text evidence="2">The sequence shown here is derived from an EMBL/GenBank/DDBJ whole genome shotgun (WGS) entry which is preliminary data.</text>
</comment>